<dbReference type="Gene3D" id="2.40.10.10">
    <property type="entry name" value="Trypsin-like serine proteases"/>
    <property type="match status" value="1"/>
</dbReference>
<evidence type="ECO:0000256" key="14">
    <source>
        <dbReference type="SAM" id="SignalP"/>
    </source>
</evidence>
<feature type="domain" description="Sushi" evidence="19">
    <location>
        <begin position="1993"/>
        <end position="2053"/>
    </location>
</feature>
<dbReference type="InterPro" id="IPR035976">
    <property type="entry name" value="Sushi/SCR/CCP_sf"/>
</dbReference>
<feature type="domain" description="WAP" evidence="20">
    <location>
        <begin position="974"/>
        <end position="1020"/>
    </location>
</feature>
<dbReference type="PROSITE" id="PS00135">
    <property type="entry name" value="TRYPSIN_SER"/>
    <property type="match status" value="1"/>
</dbReference>
<dbReference type="InterPro" id="IPR036465">
    <property type="entry name" value="vWFA_dom_sf"/>
</dbReference>
<feature type="disulfide bond" evidence="12">
    <location>
        <begin position="1916"/>
        <end position="1925"/>
    </location>
</feature>
<feature type="disulfide bond" evidence="13">
    <location>
        <begin position="2085"/>
        <end position="2112"/>
    </location>
</feature>
<dbReference type="Gene3D" id="2.10.70.10">
    <property type="entry name" value="Complement Module, domain 1"/>
    <property type="match status" value="14"/>
</dbReference>
<evidence type="ECO:0000256" key="3">
    <source>
        <dbReference type="ARBA" id="ARBA00004241"/>
    </source>
</evidence>
<feature type="domain" description="Peptidase S1" evidence="18">
    <location>
        <begin position="630"/>
        <end position="963"/>
    </location>
</feature>
<keyword evidence="5 13" id="KW-0768">Sushi</keyword>
<feature type="domain" description="Sushi" evidence="19">
    <location>
        <begin position="2117"/>
        <end position="2177"/>
    </location>
</feature>
<dbReference type="InterPro" id="IPR016187">
    <property type="entry name" value="CTDL_fold"/>
</dbReference>
<keyword evidence="12" id="KW-0245">EGF-like domain</keyword>
<feature type="domain" description="Sushi" evidence="19">
    <location>
        <begin position="1321"/>
        <end position="1379"/>
    </location>
</feature>
<dbReference type="InterPro" id="IPR001314">
    <property type="entry name" value="Peptidase_S1A"/>
</dbReference>
<dbReference type="InterPro" id="IPR000884">
    <property type="entry name" value="TSP1_rpt"/>
</dbReference>
<dbReference type="CDD" id="cd00190">
    <property type="entry name" value="Tryp_SPc"/>
    <property type="match status" value="1"/>
</dbReference>
<proteinExistence type="predicted"/>
<feature type="domain" description="Sushi" evidence="19">
    <location>
        <begin position="1259"/>
        <end position="1320"/>
    </location>
</feature>
<evidence type="ECO:0000259" key="15">
    <source>
        <dbReference type="PROSITE" id="PS50026"/>
    </source>
</evidence>
<feature type="domain" description="Sushi" evidence="19">
    <location>
        <begin position="1929"/>
        <end position="1992"/>
    </location>
</feature>
<comment type="subcellular location">
    <subcellularLocation>
        <location evidence="3">Cell surface</location>
    </subcellularLocation>
</comment>
<evidence type="ECO:0000259" key="17">
    <source>
        <dbReference type="PROSITE" id="PS50234"/>
    </source>
</evidence>
<dbReference type="PROSITE" id="PS00615">
    <property type="entry name" value="C_TYPE_LECTIN_1"/>
    <property type="match status" value="1"/>
</dbReference>
<evidence type="ECO:0000259" key="20">
    <source>
        <dbReference type="PROSITE" id="PS51390"/>
    </source>
</evidence>
<keyword evidence="8" id="KW-0391">Immunity</keyword>
<feature type="disulfide bond" evidence="13">
    <location>
        <begin position="284"/>
        <end position="311"/>
    </location>
</feature>
<feature type="disulfide bond" evidence="12">
    <location>
        <begin position="1879"/>
        <end position="1888"/>
    </location>
</feature>
<feature type="disulfide bond" evidence="13">
    <location>
        <begin position="1169"/>
        <end position="1196"/>
    </location>
</feature>
<dbReference type="SMART" id="SM00032">
    <property type="entry name" value="CCP"/>
    <property type="match status" value="16"/>
</dbReference>
<evidence type="ECO:0000256" key="8">
    <source>
        <dbReference type="ARBA" id="ARBA00022859"/>
    </source>
</evidence>
<feature type="disulfide bond" evidence="13">
    <location>
        <begin position="1229"/>
        <end position="1256"/>
    </location>
</feature>
<comment type="caution">
    <text evidence="21">The sequence shown here is derived from an EMBL/GenBank/DDBJ whole genome shotgun (WGS) entry which is preliminary data.</text>
</comment>
<dbReference type="Pfam" id="PF00084">
    <property type="entry name" value="Sushi"/>
    <property type="match status" value="15"/>
</dbReference>
<dbReference type="CDD" id="cd00054">
    <property type="entry name" value="EGF_CA"/>
    <property type="match status" value="1"/>
</dbReference>
<feature type="domain" description="Sushi" evidence="19">
    <location>
        <begin position="1078"/>
        <end position="1138"/>
    </location>
</feature>
<dbReference type="PANTHER" id="PTHR46393">
    <property type="entry name" value="SUSHI DOMAIN-CONTAINING PROTEIN"/>
    <property type="match status" value="1"/>
</dbReference>
<gene>
    <name evidence="21" type="ORF">CVLEPA_LOCUS4052</name>
</gene>
<feature type="domain" description="EGF-like" evidence="15">
    <location>
        <begin position="1891"/>
        <end position="1926"/>
    </location>
</feature>
<evidence type="ECO:0000256" key="2">
    <source>
        <dbReference type="ARBA" id="ARBA00001946"/>
    </source>
</evidence>
<feature type="signal peptide" evidence="14">
    <location>
        <begin position="1"/>
        <end position="23"/>
    </location>
</feature>
<dbReference type="CDD" id="cd00033">
    <property type="entry name" value="CCP"/>
    <property type="match status" value="13"/>
</dbReference>
<evidence type="ECO:0000256" key="6">
    <source>
        <dbReference type="ARBA" id="ARBA00022729"/>
    </source>
</evidence>
<evidence type="ECO:0000256" key="12">
    <source>
        <dbReference type="PROSITE-ProRule" id="PRU00076"/>
    </source>
</evidence>
<dbReference type="PROSITE" id="PS50026">
    <property type="entry name" value="EGF_3"/>
    <property type="match status" value="2"/>
</dbReference>
<feature type="disulfide bond" evidence="13">
    <location>
        <begin position="1995"/>
        <end position="2038"/>
    </location>
</feature>
<dbReference type="SUPFAM" id="SSF50494">
    <property type="entry name" value="Trypsin-like serine proteases"/>
    <property type="match status" value="1"/>
</dbReference>
<dbReference type="PRINTS" id="PR00722">
    <property type="entry name" value="CHYMOTRYPSIN"/>
</dbReference>
<feature type="domain" description="C-type lectin" evidence="16">
    <location>
        <begin position="1731"/>
        <end position="1849"/>
    </location>
</feature>
<feature type="disulfide bond" evidence="12">
    <location>
        <begin position="1860"/>
        <end position="1877"/>
    </location>
</feature>
<keyword evidence="10" id="KW-0325">Glycoprotein</keyword>
<dbReference type="Pfam" id="PF00089">
    <property type="entry name" value="Trypsin"/>
    <property type="match status" value="2"/>
</dbReference>
<evidence type="ECO:0000313" key="22">
    <source>
        <dbReference type="Proteomes" id="UP001642483"/>
    </source>
</evidence>
<feature type="domain" description="Sushi" evidence="19">
    <location>
        <begin position="318"/>
        <end position="377"/>
    </location>
</feature>
<dbReference type="SMART" id="SM00179">
    <property type="entry name" value="EGF_CA"/>
    <property type="match status" value="1"/>
</dbReference>
<dbReference type="InterPro" id="IPR000742">
    <property type="entry name" value="EGF"/>
</dbReference>
<dbReference type="SUPFAM" id="SSF82895">
    <property type="entry name" value="TSP-1 type 1 repeat"/>
    <property type="match status" value="2"/>
</dbReference>
<reference evidence="21 22" key="1">
    <citation type="submission" date="2024-02" db="EMBL/GenBank/DDBJ databases">
        <authorList>
            <person name="Daric V."/>
            <person name="Darras S."/>
        </authorList>
    </citation>
    <scope>NUCLEOTIDE SEQUENCE [LARGE SCALE GENOMIC DNA]</scope>
</reference>
<feature type="domain" description="Sushi" evidence="19">
    <location>
        <begin position="1014"/>
        <end position="1077"/>
    </location>
</feature>
<comment type="caution">
    <text evidence="12">Lacks conserved residue(s) required for the propagation of feature annotation.</text>
</comment>
<dbReference type="InterPro" id="IPR009003">
    <property type="entry name" value="Peptidase_S1_PA"/>
</dbReference>
<evidence type="ECO:0000256" key="7">
    <source>
        <dbReference type="ARBA" id="ARBA00022737"/>
    </source>
</evidence>
<feature type="disulfide bond" evidence="13">
    <location>
        <begin position="2056"/>
        <end position="2099"/>
    </location>
</feature>
<dbReference type="SMART" id="SM00034">
    <property type="entry name" value="CLECT"/>
    <property type="match status" value="2"/>
</dbReference>
<feature type="disulfide bond" evidence="12">
    <location>
        <begin position="1895"/>
        <end position="1905"/>
    </location>
</feature>
<feature type="disulfide bond" evidence="13">
    <location>
        <begin position="2024"/>
        <end position="2051"/>
    </location>
</feature>
<feature type="domain" description="Sushi" evidence="19">
    <location>
        <begin position="184"/>
        <end position="249"/>
    </location>
</feature>
<dbReference type="InterPro" id="IPR018378">
    <property type="entry name" value="C-type_lectin_CS"/>
</dbReference>
<dbReference type="PROSITE" id="PS50092">
    <property type="entry name" value="TSP1"/>
    <property type="match status" value="2"/>
</dbReference>
<feature type="disulfide bond" evidence="13">
    <location>
        <begin position="2243"/>
        <end position="2286"/>
    </location>
</feature>
<dbReference type="Gene3D" id="2.10.25.10">
    <property type="entry name" value="Laminin"/>
    <property type="match status" value="1"/>
</dbReference>
<dbReference type="InterPro" id="IPR001881">
    <property type="entry name" value="EGF-like_Ca-bd_dom"/>
</dbReference>
<dbReference type="InterPro" id="IPR001254">
    <property type="entry name" value="Trypsin_dom"/>
</dbReference>
<evidence type="ECO:0000259" key="18">
    <source>
        <dbReference type="PROSITE" id="PS50240"/>
    </source>
</evidence>
<comment type="cofactor">
    <cofactor evidence="2">
        <name>Mg(2+)</name>
        <dbReference type="ChEBI" id="CHEBI:18420"/>
    </cofactor>
</comment>
<feature type="disulfide bond" evidence="13">
    <location>
        <begin position="1291"/>
        <end position="1318"/>
    </location>
</feature>
<feature type="disulfide bond" evidence="13">
    <location>
        <begin position="1350"/>
        <end position="1377"/>
    </location>
</feature>
<dbReference type="SMART" id="SM00181">
    <property type="entry name" value="EGF"/>
    <property type="match status" value="2"/>
</dbReference>
<feature type="domain" description="Sushi" evidence="19">
    <location>
        <begin position="1139"/>
        <end position="1198"/>
    </location>
</feature>
<protein>
    <recommendedName>
        <fullName evidence="11">C3/C5 convertase</fullName>
    </recommendedName>
</protein>
<feature type="domain" description="C-type lectin" evidence="16">
    <location>
        <begin position="1396"/>
        <end position="1507"/>
    </location>
</feature>
<dbReference type="SUPFAM" id="SSF57535">
    <property type="entry name" value="Complement control module/SCR domain"/>
    <property type="match status" value="15"/>
</dbReference>
<dbReference type="SMART" id="SM00020">
    <property type="entry name" value="Tryp_SPc"/>
    <property type="match status" value="1"/>
</dbReference>
<dbReference type="CDD" id="cd00037">
    <property type="entry name" value="CLECT"/>
    <property type="match status" value="1"/>
</dbReference>
<evidence type="ECO:0000256" key="5">
    <source>
        <dbReference type="ARBA" id="ARBA00022659"/>
    </source>
</evidence>
<evidence type="ECO:0000259" key="19">
    <source>
        <dbReference type="PROSITE" id="PS50923"/>
    </source>
</evidence>
<dbReference type="InterPro" id="IPR036383">
    <property type="entry name" value="TSP1_rpt_sf"/>
</dbReference>
<evidence type="ECO:0000256" key="9">
    <source>
        <dbReference type="ARBA" id="ARBA00023157"/>
    </source>
</evidence>
<dbReference type="Proteomes" id="UP001642483">
    <property type="component" value="Unassembled WGS sequence"/>
</dbReference>
<dbReference type="InterPro" id="IPR016186">
    <property type="entry name" value="C-type_lectin-like/link_sf"/>
</dbReference>
<feature type="disulfide bond" evidence="13">
    <location>
        <begin position="1080"/>
        <end position="1123"/>
    </location>
</feature>
<feature type="domain" description="Sushi" evidence="19">
    <location>
        <begin position="250"/>
        <end position="313"/>
    </location>
</feature>
<feature type="chain" id="PRO_5046806199" description="C3/C5 convertase" evidence="14">
    <location>
        <begin position="24"/>
        <end position="2304"/>
    </location>
</feature>
<feature type="domain" description="VWFA" evidence="17">
    <location>
        <begin position="420"/>
        <end position="621"/>
    </location>
</feature>
<sequence length="2304" mass="259732">MEIKFCQVCAVIVLLSTTYLISAQCPRRNQTKADAVGRPCRKPCPSQAQCKDGKTCRCDHECGMSCINMNNLCGLPLVIPNMATVRVYRRHSNGSLVLKPSPPYQYDDMAEYECLPGYRLERPQKFNLCHGRKSWTRLAVCARSCRRFDQEKVLQNLMICGTNCVTSSDCTEDMSCVCDGYCGRTCVNPDIDCGEAPPSTHASIKYDGEGFQRRAYYRCDVGFYPQSGDLTRKCTGGGTWSGRLINCAPTTCGDPLPSIRSMGGEIVQDQHGPYLVGHQVTFQCSPGQRFLGDSVQTCMEDGQWSGLNAICDLIDDESRCPHPGVPINGNLLTRSNFTVGTMVEFECDEGYSMIGDRQQECFYFLQWSDGGAPKCIDPRYPASNSAPLRRLQGNLETTEDLFHSHSLGHSLSSTSTILHETIFVIDISEDVSDETLRVSLNFAENLVIEASRDNYLKCAIIVFASGSKVVLRFASVPTQEVIRSLRTILADREKFVQNVGELRNTAEGLRKLREVYSRIAQNISENMKNIFLFINGQHFPGLISPKIVMQDFIDGLSKNLLNIYVIAFGSNVHESATYEELQSLTYPRHLLLVNPTSIEVPDTFKGQDFCQCGISEDVGNVKKRASIGRVVKGTEANLAAWPWQVLIAENRARISNTYRRVRGGGSLINHRWVLTAAHVFHGMARPRDWAHNILLTFGIRQLPESDQSQLSSHVQVFRAEKIYEHEKFSINTFDYDIALVLVGRELKQLGLYWHETGNAGWVNYTSFVRPVCLPCMDGNCVSEYLERNERTLFGRKISESDKCKTEGDWLIEKGELERKSVLTVITGFGETRIRNPSDFDFKVSKFLNQALIRLHNDERCNRSIAQMRKQGLPEGITLTDQMICGIGGNPDIITDACKGDSGGPLVREFKENVIGKGCWMQIGIVSWGWGCGSTYTENGIKHQFPGYYTSVAPLRSWITEIQQQTESELSHLDSICRADLCQVEEGRTCKKPCENDADCRGALKRCVCDDVCGMSCINPKAPCDDLDTFSNGTIEGNRTYGNTVHYTCNDGFILKGTRTRTCRSDKKWTGTTPTCLELECVVPRAPSFGSVEPPRYSRVALDETITYSCGRRYRLVGISRATCQEDRTFTSPPPRCDEITCPRRTTPAHATPSSFKSRWVVDEVLSYTCDVGYELRGNPSSTCLVIGPWSNALPNCRIRRCVHRDVPQHSTANPNKSQWVYGDRVTYTCDRGYELSGSAESRCTSSGRWSDPLPTCTIRSCEHPTPPRNVDKITPANKMSWVYEDTITYGCSRGYRLNGARTLSCTEDGTWSHPVPTCQQITCERSDPDFGESIPRKERYIFEEKITYSCNEGFDLEGAIRSICQASGSWNNDPPKCYLPDRNPCPRGYTEKFPFCFRRFNERQSFQDATETCHREGATLPIIRDNHVQDKFVEMLHNDRELWIGISDEGKEGVLKWQNGDLYLSKEGGLVINLAANIKSSDCLTTVGRFGDTEWARCYHTKEFICMKWHSQVKAFKLTSDHREEPRYNGIYLPVEGKLIENNVFYRLNTTSEDDTYVSVQETANGRIWRVGERSDGGNTWLSKRMTSNFPQRLGSEWKIGHFAEDAEAVEANLEEYDAWGNFGEWELCSEDCGDGTRSRSRECIGRVPGSYLCPGLARQTEECKTRDCPPDNGVWKSWGGWTPCSVTCGEGNRRRWRVCGRYGRTGGECQGSSSEEEGCSTPCPATKTSYSDKEYLIFRIEKNFNDARDACQSLGGDLALVKTEMIQNALSPIIGSLGRTPFNYGYFIGMTDQKQEGRWRWIDDTRLTHENWNWREPSNSGNEDCGSMFRNGGWNDLTCWRKTYYICERDMDPCSDTVCMNDGRCVPDSNLRSYECQCPSYTRGDHCERIFNPCWNSSCQSGNCHTGNGYYYCVCPENSFGLHCDNVVQCPKPRIEDIIQLLGNNQQDAYNVGTRLKFSCRDIEQRIEGYDEITCRRDETWNKSPPNTCETLTCPSVTAPTNGRIAESANRVHVLGSTIRFECNGGYEVEGRESIRCRDDYTWDGSVTTCREKKCPDVSNPQNGRFVLESGNRFARSSTLRLECDEGYEVDGNDMITCRDDYTWSHSRPSCRAEVTTCPALDKPDHGRWGRLRGNLYAPSSQLNLRCDDGYQVEGNEVITCQDNFTWTQPLPFCKEKNCILGTQFLSEGVEINNNGREEFLSGESLNVTCAGDLVLSMNALLICSKGRWTPKYWNYFCNSVCNRPQTDGSFTMTPFTDSYEVGSEVTFECVDDMQSLNGNNPMRCGEDGEWIGTIPTTCQDPN</sequence>
<feature type="domain" description="Sushi" evidence="19">
    <location>
        <begin position="2241"/>
        <end position="2302"/>
    </location>
</feature>
<dbReference type="PROSITE" id="PS50234">
    <property type="entry name" value="VWFA"/>
    <property type="match status" value="1"/>
</dbReference>
<dbReference type="PROSITE" id="PS50041">
    <property type="entry name" value="C_TYPE_LECTIN_2"/>
    <property type="match status" value="2"/>
</dbReference>
<dbReference type="Gene3D" id="2.20.100.10">
    <property type="entry name" value="Thrombospondin type-1 (TSP1) repeat"/>
    <property type="match status" value="2"/>
</dbReference>
<feature type="disulfide bond" evidence="13">
    <location>
        <begin position="114"/>
        <end position="141"/>
    </location>
</feature>
<evidence type="ECO:0000256" key="11">
    <source>
        <dbReference type="ARBA" id="ARBA00029636"/>
    </source>
</evidence>
<evidence type="ECO:0000256" key="4">
    <source>
        <dbReference type="ARBA" id="ARBA00022588"/>
    </source>
</evidence>
<dbReference type="Gene3D" id="3.40.50.410">
    <property type="entry name" value="von Willebrand factor, type A domain"/>
    <property type="match status" value="1"/>
</dbReference>
<dbReference type="Pfam" id="PF00090">
    <property type="entry name" value="TSP_1"/>
    <property type="match status" value="2"/>
</dbReference>
<evidence type="ECO:0000313" key="21">
    <source>
        <dbReference type="EMBL" id="CAK8674347.1"/>
    </source>
</evidence>
<keyword evidence="4" id="KW-0399">Innate immunity</keyword>
<dbReference type="InterPro" id="IPR008197">
    <property type="entry name" value="WAP_dom"/>
</dbReference>
<evidence type="ECO:0000256" key="13">
    <source>
        <dbReference type="PROSITE-ProRule" id="PRU00302"/>
    </source>
</evidence>
<dbReference type="SUPFAM" id="SSF57196">
    <property type="entry name" value="EGF/Laminin"/>
    <property type="match status" value="1"/>
</dbReference>
<dbReference type="InterPro" id="IPR001304">
    <property type="entry name" value="C-type_lectin-like"/>
</dbReference>
<dbReference type="SUPFAM" id="SSF56436">
    <property type="entry name" value="C-type lectin-like"/>
    <property type="match status" value="2"/>
</dbReference>
<feature type="disulfide bond" evidence="13">
    <location>
        <begin position="1048"/>
        <end position="1075"/>
    </location>
</feature>
<dbReference type="InterPro" id="IPR043504">
    <property type="entry name" value="Peptidase_S1_PA_chymotrypsin"/>
</dbReference>
<dbReference type="SMART" id="SM00209">
    <property type="entry name" value="TSP1"/>
    <property type="match status" value="2"/>
</dbReference>
<dbReference type="Gene3D" id="3.10.100.10">
    <property type="entry name" value="Mannose-Binding Protein A, subunit A"/>
    <property type="match status" value="2"/>
</dbReference>
<keyword evidence="22" id="KW-1185">Reference proteome</keyword>
<feature type="disulfide bond" evidence="13">
    <location>
        <begin position="1109"/>
        <end position="1136"/>
    </location>
</feature>
<evidence type="ECO:0000256" key="10">
    <source>
        <dbReference type="ARBA" id="ARBA00023180"/>
    </source>
</evidence>
<dbReference type="SUPFAM" id="SSF53300">
    <property type="entry name" value="vWA-like"/>
    <property type="match status" value="1"/>
</dbReference>
<dbReference type="InterPro" id="IPR033116">
    <property type="entry name" value="TRYPSIN_SER"/>
</dbReference>
<name>A0ABP0F822_CLALP</name>
<dbReference type="PROSITE" id="PS51390">
    <property type="entry name" value="WAP"/>
    <property type="match status" value="1"/>
</dbReference>
<dbReference type="PANTHER" id="PTHR46393:SF7">
    <property type="entry name" value="COMPLEMENT C2"/>
    <property type="match status" value="1"/>
</dbReference>
<dbReference type="InterPro" id="IPR000436">
    <property type="entry name" value="Sushi_SCR_CCP_dom"/>
</dbReference>
<keyword evidence="7" id="KW-0677">Repeat</keyword>
<dbReference type="EMBL" id="CAWYQH010000013">
    <property type="protein sequence ID" value="CAK8674347.1"/>
    <property type="molecule type" value="Genomic_DNA"/>
</dbReference>
<feature type="disulfide bond" evidence="13">
    <location>
        <begin position="2119"/>
        <end position="2162"/>
    </location>
</feature>
<keyword evidence="6 14" id="KW-0732">Signal</keyword>
<dbReference type="Pfam" id="PF00059">
    <property type="entry name" value="Lectin_C"/>
    <property type="match status" value="2"/>
</dbReference>
<dbReference type="InterPro" id="IPR002035">
    <property type="entry name" value="VWF_A"/>
</dbReference>
<feature type="disulfide bond" evidence="13">
    <location>
        <begin position="2148"/>
        <end position="2175"/>
    </location>
</feature>
<feature type="domain" description="EGF-like" evidence="15">
    <location>
        <begin position="1851"/>
        <end position="1889"/>
    </location>
</feature>
<keyword evidence="9 12" id="KW-1015">Disulfide bond</keyword>
<evidence type="ECO:0000256" key="1">
    <source>
        <dbReference type="ARBA" id="ARBA00001936"/>
    </source>
</evidence>
<comment type="cofactor">
    <cofactor evidence="1">
        <name>Mn(2+)</name>
        <dbReference type="ChEBI" id="CHEBI:29035"/>
    </cofactor>
</comment>
<dbReference type="PROSITE" id="PS50240">
    <property type="entry name" value="TRYPSIN_DOM"/>
    <property type="match status" value="1"/>
</dbReference>
<dbReference type="PROSITE" id="PS50923">
    <property type="entry name" value="SUSHI"/>
    <property type="match status" value="15"/>
</dbReference>
<organism evidence="21 22">
    <name type="scientific">Clavelina lepadiformis</name>
    <name type="common">Light-bulb sea squirt</name>
    <name type="synonym">Ascidia lepadiformis</name>
    <dbReference type="NCBI Taxonomy" id="159417"/>
    <lineage>
        <taxon>Eukaryota</taxon>
        <taxon>Metazoa</taxon>
        <taxon>Chordata</taxon>
        <taxon>Tunicata</taxon>
        <taxon>Ascidiacea</taxon>
        <taxon>Aplousobranchia</taxon>
        <taxon>Clavelinidae</taxon>
        <taxon>Clavelina</taxon>
    </lineage>
</organism>
<feature type="domain" description="Sushi" evidence="19">
    <location>
        <begin position="1199"/>
        <end position="1258"/>
    </location>
</feature>
<evidence type="ECO:0000259" key="16">
    <source>
        <dbReference type="PROSITE" id="PS50041"/>
    </source>
</evidence>
<feature type="domain" description="Sushi" evidence="19">
    <location>
        <begin position="71"/>
        <end position="143"/>
    </location>
</feature>
<feature type="domain" description="Sushi" evidence="19">
    <location>
        <begin position="2054"/>
        <end position="2114"/>
    </location>
</feature>
<dbReference type="PROSITE" id="PS00022">
    <property type="entry name" value="EGF_1"/>
    <property type="match status" value="2"/>
</dbReference>
<accession>A0ABP0F822</accession>